<keyword evidence="5" id="KW-1185">Reference proteome</keyword>
<comment type="similarity">
    <text evidence="1 3">Belongs to the enoyl-CoA hydratase/isomerase family.</text>
</comment>
<dbReference type="InterPro" id="IPR001753">
    <property type="entry name" value="Enoyl-CoA_hydra/iso"/>
</dbReference>
<dbReference type="PANTHER" id="PTHR11941:SF54">
    <property type="entry name" value="ENOYL-COA HYDRATASE, MITOCHONDRIAL"/>
    <property type="match status" value="1"/>
</dbReference>
<reference evidence="4" key="1">
    <citation type="submission" date="2022-12" db="EMBL/GenBank/DDBJ databases">
        <title>Jiella pelagia sp. nov., isolated from phosphonate enriched culture of Northwest Pacific surface seawater.</title>
        <authorList>
            <person name="Shin D.Y."/>
            <person name="Hwang C.Y."/>
        </authorList>
    </citation>
    <scope>NUCLEOTIDE SEQUENCE</scope>
    <source>
        <strain evidence="4">HL-NP1</strain>
    </source>
</reference>
<evidence type="ECO:0000313" key="4">
    <source>
        <dbReference type="EMBL" id="WAP68563.1"/>
    </source>
</evidence>
<dbReference type="Gene3D" id="3.90.226.10">
    <property type="entry name" value="2-enoyl-CoA Hydratase, Chain A, domain 1"/>
    <property type="match status" value="1"/>
</dbReference>
<dbReference type="Proteomes" id="UP001164020">
    <property type="component" value="Chromosome"/>
</dbReference>
<dbReference type="SUPFAM" id="SSF52096">
    <property type="entry name" value="ClpP/crotonase"/>
    <property type="match status" value="1"/>
</dbReference>
<evidence type="ECO:0000313" key="5">
    <source>
        <dbReference type="Proteomes" id="UP001164020"/>
    </source>
</evidence>
<organism evidence="4 5">
    <name type="scientific">Jiella pelagia</name>
    <dbReference type="NCBI Taxonomy" id="2986949"/>
    <lineage>
        <taxon>Bacteria</taxon>
        <taxon>Pseudomonadati</taxon>
        <taxon>Pseudomonadota</taxon>
        <taxon>Alphaproteobacteria</taxon>
        <taxon>Hyphomicrobiales</taxon>
        <taxon>Aurantimonadaceae</taxon>
        <taxon>Jiella</taxon>
    </lineage>
</organism>
<dbReference type="Gene3D" id="1.10.12.10">
    <property type="entry name" value="Lyase 2-enoyl-coa Hydratase, Chain A, domain 2"/>
    <property type="match status" value="1"/>
</dbReference>
<evidence type="ECO:0000256" key="2">
    <source>
        <dbReference type="ARBA" id="ARBA00023239"/>
    </source>
</evidence>
<gene>
    <name evidence="4" type="ORF">OH818_25310</name>
</gene>
<dbReference type="CDD" id="cd06558">
    <property type="entry name" value="crotonase-like"/>
    <property type="match status" value="1"/>
</dbReference>
<dbReference type="NCBIfam" id="NF004781">
    <property type="entry name" value="PRK06127.1"/>
    <property type="match status" value="1"/>
</dbReference>
<dbReference type="InterPro" id="IPR014748">
    <property type="entry name" value="Enoyl-CoA_hydra_C"/>
</dbReference>
<name>A0ABY7C1D4_9HYPH</name>
<dbReference type="PANTHER" id="PTHR11941">
    <property type="entry name" value="ENOYL-COA HYDRATASE-RELATED"/>
    <property type="match status" value="1"/>
</dbReference>
<evidence type="ECO:0000256" key="1">
    <source>
        <dbReference type="ARBA" id="ARBA00005254"/>
    </source>
</evidence>
<dbReference type="Pfam" id="PF00378">
    <property type="entry name" value="ECH_1"/>
    <property type="match status" value="1"/>
</dbReference>
<dbReference type="PROSITE" id="PS00166">
    <property type="entry name" value="ENOYL_COA_HYDRATASE"/>
    <property type="match status" value="1"/>
</dbReference>
<dbReference type="InterPro" id="IPR018376">
    <property type="entry name" value="Enoyl-CoA_hyd/isom_CS"/>
</dbReference>
<dbReference type="InterPro" id="IPR029045">
    <property type="entry name" value="ClpP/crotonase-like_dom_sf"/>
</dbReference>
<dbReference type="EMBL" id="CP114029">
    <property type="protein sequence ID" value="WAP68563.1"/>
    <property type="molecule type" value="Genomic_DNA"/>
</dbReference>
<sequence>MAIDLRKHGHAATITIDNERRRNALNLAMWRAIPERIADASADPDIRVVVLAGAGPLAFSAGADISEFDTVRSTREDVAAYEHAVEAALEAVATCPKPTVAAIRGICFGGGFELALACDLRIAEAGAKFRMPGTRLGLGYAYSAVEMFVARLGQAATAEILFTGEAFDAAAALRLAVVQQVHATEAFEAARDALVATIASNAPLTLLAAKRALIELSRAHAERDKAAVDALVAACFASPDYAEGRAAFAEKRPPLFKAAAGTAEIRVQSDPGAKKVTP</sequence>
<evidence type="ECO:0000256" key="3">
    <source>
        <dbReference type="RuleBase" id="RU003707"/>
    </source>
</evidence>
<accession>A0ABY7C1D4</accession>
<dbReference type="RefSeq" id="WP_268880984.1">
    <property type="nucleotide sequence ID" value="NZ_CP114029.1"/>
</dbReference>
<protein>
    <submittedName>
        <fullName evidence="4">Enoyl-CoA hydratase</fullName>
    </submittedName>
</protein>
<proteinExistence type="inferred from homology"/>
<keyword evidence="2" id="KW-0456">Lyase</keyword>